<dbReference type="FunFam" id="3.30.300.10:FF:000006">
    <property type="entry name" value="S-adenosylmethionine synthase"/>
    <property type="match status" value="1"/>
</dbReference>
<keyword evidence="3 11" id="KW-0963">Cytoplasm</keyword>
<dbReference type="PROSITE" id="PS00377">
    <property type="entry name" value="ADOMET_SYNTHASE_2"/>
    <property type="match status" value="1"/>
</dbReference>
<feature type="binding site" description="in other chain" evidence="11">
    <location>
        <position position="56"/>
    </location>
    <ligand>
        <name>L-methionine</name>
        <dbReference type="ChEBI" id="CHEBI:57844"/>
        <note>ligand shared between two neighboring subunits</note>
    </ligand>
</feature>
<dbReference type="Pfam" id="PF00438">
    <property type="entry name" value="S-AdoMet_synt_N"/>
    <property type="match status" value="1"/>
</dbReference>
<dbReference type="PROSITE" id="PS00376">
    <property type="entry name" value="ADOMET_SYNTHASE_1"/>
    <property type="match status" value="1"/>
</dbReference>
<comment type="pathway">
    <text evidence="1 11">Amino-acid biosynthesis; S-adenosyl-L-methionine biosynthesis; S-adenosyl-L-methionine from L-methionine: step 1/1.</text>
</comment>
<dbReference type="Proteomes" id="UP000502641">
    <property type="component" value="Chromosome"/>
</dbReference>
<evidence type="ECO:0000256" key="3">
    <source>
        <dbReference type="ARBA" id="ARBA00022490"/>
    </source>
</evidence>
<protein>
    <recommendedName>
        <fullName evidence="11">S-adenosylmethionine synthase</fullName>
        <shortName evidence="11">AdoMet synthase</shortName>
        <ecNumber evidence="11">2.5.1.6</ecNumber>
    </recommendedName>
    <alternativeName>
        <fullName evidence="11">MAT</fullName>
    </alternativeName>
    <alternativeName>
        <fullName evidence="11">Methionine adenosyltransferase</fullName>
    </alternativeName>
</protein>
<proteinExistence type="inferred from homology"/>
<evidence type="ECO:0000256" key="7">
    <source>
        <dbReference type="ARBA" id="ARBA00022741"/>
    </source>
</evidence>
<organism evidence="17 18">
    <name type="scientific">Streptomyces argyrophylli</name>
    <dbReference type="NCBI Taxonomy" id="2726118"/>
    <lineage>
        <taxon>Bacteria</taxon>
        <taxon>Bacillati</taxon>
        <taxon>Actinomycetota</taxon>
        <taxon>Actinomycetes</taxon>
        <taxon>Kitasatosporales</taxon>
        <taxon>Streptomycetaceae</taxon>
        <taxon>Streptomyces</taxon>
    </lineage>
</organism>
<dbReference type="InterPro" id="IPR002133">
    <property type="entry name" value="S-AdoMet_synthetase"/>
</dbReference>
<dbReference type="EMBL" id="CP053189">
    <property type="protein sequence ID" value="QJS14762.1"/>
    <property type="molecule type" value="Genomic_DNA"/>
</dbReference>
<comment type="catalytic activity">
    <reaction evidence="11">
        <text>L-methionine + ATP + H2O = S-adenosyl-L-methionine + phosphate + diphosphate</text>
        <dbReference type="Rhea" id="RHEA:21080"/>
        <dbReference type="ChEBI" id="CHEBI:15377"/>
        <dbReference type="ChEBI" id="CHEBI:30616"/>
        <dbReference type="ChEBI" id="CHEBI:33019"/>
        <dbReference type="ChEBI" id="CHEBI:43474"/>
        <dbReference type="ChEBI" id="CHEBI:57844"/>
        <dbReference type="ChEBI" id="CHEBI:59789"/>
        <dbReference type="EC" id="2.5.1.6"/>
    </reaction>
</comment>
<dbReference type="GO" id="GO:0004478">
    <property type="term" value="F:methionine adenosyltransferase activity"/>
    <property type="evidence" value="ECO:0007669"/>
    <property type="project" value="UniProtKB-UniRule"/>
</dbReference>
<keyword evidence="10 11" id="KW-0630">Potassium</keyword>
<keyword evidence="8 11" id="KW-0067">ATP-binding</keyword>
<reference evidence="17 18" key="1">
    <citation type="submission" date="2020-05" db="EMBL/GenBank/DDBJ databases">
        <authorList>
            <person name="Li K."/>
        </authorList>
    </citation>
    <scope>NUCLEOTIDE SEQUENCE [LARGE SCALE GENOMIC DNA]</scope>
    <source>
        <strain evidence="18">jing01</strain>
    </source>
</reference>
<feature type="binding site" description="in other chain" evidence="11">
    <location>
        <begin position="262"/>
        <end position="263"/>
    </location>
    <ligand>
        <name>ATP</name>
        <dbReference type="ChEBI" id="CHEBI:30616"/>
        <note>ligand shared between two neighboring subunits</note>
    </ligand>
</feature>
<dbReference type="CDD" id="cd18079">
    <property type="entry name" value="S-AdoMet_synt"/>
    <property type="match status" value="1"/>
</dbReference>
<keyword evidence="5 11" id="KW-0808">Transferase</keyword>
<evidence type="ECO:0000313" key="17">
    <source>
        <dbReference type="EMBL" id="QJS14762.1"/>
    </source>
</evidence>
<dbReference type="EC" id="2.5.1.6" evidence="11"/>
<dbReference type="GO" id="GO:0005737">
    <property type="term" value="C:cytoplasm"/>
    <property type="evidence" value="ECO:0007669"/>
    <property type="project" value="UniProtKB-SubCell"/>
</dbReference>
<comment type="subcellular location">
    <subcellularLocation>
        <location evidence="11 12">Cytoplasm</location>
    </subcellularLocation>
</comment>
<feature type="binding site" description="in other chain" evidence="11">
    <location>
        <position position="15"/>
    </location>
    <ligand>
        <name>ATP</name>
        <dbReference type="ChEBI" id="CHEBI:30616"/>
        <note>ligand shared between two neighboring subunits</note>
    </ligand>
</feature>
<feature type="domain" description="S-adenosylmethionine synthetase N-terminal" evidence="14">
    <location>
        <begin position="4"/>
        <end position="101"/>
    </location>
</feature>
<evidence type="ECO:0000256" key="8">
    <source>
        <dbReference type="ARBA" id="ARBA00022840"/>
    </source>
</evidence>
<keyword evidence="9 11" id="KW-0460">Magnesium</keyword>
<feature type="binding site" description="in other chain" evidence="11">
    <location>
        <position position="287"/>
    </location>
    <ligand>
        <name>L-methionine</name>
        <dbReference type="ChEBI" id="CHEBI:57844"/>
        <note>ligand shared between two neighboring subunits</note>
    </ligand>
</feature>
<dbReference type="InterPro" id="IPR022630">
    <property type="entry name" value="S-AdoMet_synt_C"/>
</dbReference>
<dbReference type="KEGG" id="sarg:HKX69_34145"/>
<keyword evidence="7 11" id="KW-0547">Nucleotide-binding</keyword>
<evidence type="ECO:0000256" key="6">
    <source>
        <dbReference type="ARBA" id="ARBA00022723"/>
    </source>
</evidence>
<feature type="binding site" evidence="11">
    <location>
        <position position="43"/>
    </location>
    <ligand>
        <name>K(+)</name>
        <dbReference type="ChEBI" id="CHEBI:29103"/>
    </ligand>
</feature>
<name>A0A6M4PUV0_9ACTN</name>
<keyword evidence="18" id="KW-1185">Reference proteome</keyword>
<feature type="domain" description="S-adenosylmethionine synthetase central" evidence="15">
    <location>
        <begin position="125"/>
        <end position="248"/>
    </location>
</feature>
<comment type="similarity">
    <text evidence="2 11 13">Belongs to the AdoMet synthase family.</text>
</comment>
<feature type="binding site" evidence="11">
    <location>
        <position position="283"/>
    </location>
    <ligand>
        <name>ATP</name>
        <dbReference type="ChEBI" id="CHEBI:30616"/>
        <note>ligand shared between two neighboring subunits</note>
    </ligand>
</feature>
<evidence type="ECO:0000259" key="15">
    <source>
        <dbReference type="Pfam" id="PF02772"/>
    </source>
</evidence>
<feature type="binding site" evidence="11">
    <location>
        <position position="279"/>
    </location>
    <ligand>
        <name>ATP</name>
        <dbReference type="ChEBI" id="CHEBI:30616"/>
        <note>ligand shared between two neighboring subunits</note>
    </ligand>
</feature>
<keyword evidence="6 11" id="KW-0479">Metal-binding</keyword>
<keyword evidence="4 11" id="KW-0554">One-carbon metabolism</keyword>
<accession>A0A6M4PUV0</accession>
<evidence type="ECO:0000256" key="4">
    <source>
        <dbReference type="ARBA" id="ARBA00022563"/>
    </source>
</evidence>
<dbReference type="PIRSF" id="PIRSF000497">
    <property type="entry name" value="MAT"/>
    <property type="match status" value="1"/>
</dbReference>
<comment type="cofactor">
    <cofactor evidence="11">
        <name>K(+)</name>
        <dbReference type="ChEBI" id="CHEBI:29103"/>
    </cofactor>
    <text evidence="11">Binds 1 potassium ion per subunit.</text>
</comment>
<dbReference type="NCBIfam" id="TIGR01034">
    <property type="entry name" value="metK"/>
    <property type="match status" value="1"/>
</dbReference>
<comment type="subunit">
    <text evidence="11">Homotetramer; dimer of dimers.</text>
</comment>
<dbReference type="InterPro" id="IPR022636">
    <property type="entry name" value="S-AdoMet_synthetase_sfam"/>
</dbReference>
<dbReference type="Gene3D" id="3.30.300.10">
    <property type="match status" value="3"/>
</dbReference>
<feature type="binding site" description="in other chain" evidence="11">
    <location>
        <begin position="247"/>
        <end position="248"/>
    </location>
    <ligand>
        <name>ATP</name>
        <dbReference type="ChEBI" id="CHEBI:30616"/>
        <note>ligand shared between two neighboring subunits</note>
    </ligand>
</feature>
<evidence type="ECO:0000256" key="9">
    <source>
        <dbReference type="ARBA" id="ARBA00022842"/>
    </source>
</evidence>
<evidence type="ECO:0000259" key="16">
    <source>
        <dbReference type="Pfam" id="PF02773"/>
    </source>
</evidence>
<evidence type="ECO:0000256" key="12">
    <source>
        <dbReference type="RuleBase" id="RU000542"/>
    </source>
</evidence>
<dbReference type="GO" id="GO:0006730">
    <property type="term" value="P:one-carbon metabolic process"/>
    <property type="evidence" value="ECO:0007669"/>
    <property type="project" value="UniProtKB-KW"/>
</dbReference>
<evidence type="ECO:0000256" key="11">
    <source>
        <dbReference type="HAMAP-Rule" id="MF_00086"/>
    </source>
</evidence>
<evidence type="ECO:0000256" key="1">
    <source>
        <dbReference type="ARBA" id="ARBA00005224"/>
    </source>
</evidence>
<evidence type="ECO:0000256" key="5">
    <source>
        <dbReference type="ARBA" id="ARBA00022679"/>
    </source>
</evidence>
<evidence type="ECO:0000256" key="10">
    <source>
        <dbReference type="ARBA" id="ARBA00022958"/>
    </source>
</evidence>
<dbReference type="SUPFAM" id="SSF55973">
    <property type="entry name" value="S-adenosylmethionine synthetase"/>
    <property type="match status" value="3"/>
</dbReference>
<feature type="binding site" description="in other chain" evidence="11">
    <location>
        <position position="99"/>
    </location>
    <ligand>
        <name>L-methionine</name>
        <dbReference type="ChEBI" id="CHEBI:57844"/>
        <note>ligand shared between two neighboring subunits</note>
    </ligand>
</feature>
<feature type="domain" description="S-adenosylmethionine synthetase C-terminal" evidence="16">
    <location>
        <begin position="250"/>
        <end position="389"/>
    </location>
</feature>
<dbReference type="Pfam" id="PF02772">
    <property type="entry name" value="S-AdoMet_synt_M"/>
    <property type="match status" value="1"/>
</dbReference>
<evidence type="ECO:0000256" key="13">
    <source>
        <dbReference type="RuleBase" id="RU004462"/>
    </source>
</evidence>
<dbReference type="GO" id="GO:0006556">
    <property type="term" value="P:S-adenosylmethionine biosynthetic process"/>
    <property type="evidence" value="ECO:0007669"/>
    <property type="project" value="UniProtKB-UniRule"/>
</dbReference>
<dbReference type="InterPro" id="IPR022629">
    <property type="entry name" value="S-AdoMet_synt_central"/>
</dbReference>
<evidence type="ECO:0000259" key="14">
    <source>
        <dbReference type="Pfam" id="PF00438"/>
    </source>
</evidence>
<dbReference type="RefSeq" id="WP_171160347.1">
    <property type="nucleotide sequence ID" value="NZ_CP053189.1"/>
</dbReference>
<feature type="binding site" description="in other chain" evidence="11">
    <location>
        <begin position="174"/>
        <end position="176"/>
    </location>
    <ligand>
        <name>ATP</name>
        <dbReference type="ChEBI" id="CHEBI:30616"/>
        <note>ligand shared between two neighboring subunits</note>
    </ligand>
</feature>
<dbReference type="GO" id="GO:0000287">
    <property type="term" value="F:magnesium ion binding"/>
    <property type="evidence" value="ECO:0007669"/>
    <property type="project" value="UniProtKB-UniRule"/>
</dbReference>
<feature type="binding site" evidence="11">
    <location>
        <position position="256"/>
    </location>
    <ligand>
        <name>L-methionine</name>
        <dbReference type="ChEBI" id="CHEBI:57844"/>
        <note>ligand shared between two neighboring subunits</note>
    </ligand>
</feature>
<dbReference type="InterPro" id="IPR022628">
    <property type="entry name" value="S-AdoMet_synt_N"/>
</dbReference>
<feature type="binding site" evidence="11">
    <location>
        <position position="17"/>
    </location>
    <ligand>
        <name>Mg(2+)</name>
        <dbReference type="ChEBI" id="CHEBI:18420"/>
    </ligand>
</feature>
<comment type="function">
    <text evidence="11">Catalyzes the formation of S-adenosylmethionine (AdoMet) from methionine and ATP. The overall synthetic reaction is composed of two sequential steps, AdoMet formation and the subsequent tripolyphosphate hydrolysis which occurs prior to release of AdoMet from the enzyme.</text>
</comment>
<dbReference type="InterPro" id="IPR022631">
    <property type="entry name" value="ADOMET_SYNTHASE_CS"/>
</dbReference>
<dbReference type="UniPathway" id="UPA00315">
    <property type="reaction ID" value="UER00080"/>
</dbReference>
<evidence type="ECO:0000313" key="18">
    <source>
        <dbReference type="Proteomes" id="UP000502641"/>
    </source>
</evidence>
<dbReference type="HAMAP" id="MF_00086">
    <property type="entry name" value="S_AdoMet_synth1"/>
    <property type="match status" value="1"/>
</dbReference>
<dbReference type="PANTHER" id="PTHR11964">
    <property type="entry name" value="S-ADENOSYLMETHIONINE SYNTHETASE"/>
    <property type="match status" value="1"/>
</dbReference>
<sequence>MASRLFTSESVTEGHPDKIADQVSDTVLDALLREDPSSRVAVETLITTGLVHVAGEVTTKAYADIASLVREKILEIGYDSSTKGFDGASCGVSVSIGAQSPDIAQGVDAAYEARVEGDEDELDRQGAGDQGLMFGYATDETPELMPLPIRLAHRLAHRLTAVRRDGTAPYLRPDGKTQVTVEYDGDRAVRLDTVVVSAQHASDIDLEGRLAPDVRRFVVEPELEALAQDGIKLDTAGYRLLVNPTGRFEIGGPMGDAGLTGRKIIIDTYGGMARHGGGAFSGKDPSKVDRSAAYAMRWVAKNVVAAGLASRCEVQVAYAIGKAEPVGLFVETFGTGTVPVARIQTALTEVFDLRPAAIIRDLDLLRPIYARTAAYGHFGRELPEFTWERTDRVDALRAAAGR</sequence>
<dbReference type="GO" id="GO:0005524">
    <property type="term" value="F:ATP binding"/>
    <property type="evidence" value="ECO:0007669"/>
    <property type="project" value="UniProtKB-UniRule"/>
</dbReference>
<evidence type="ECO:0000256" key="2">
    <source>
        <dbReference type="ARBA" id="ARBA00009685"/>
    </source>
</evidence>
<comment type="cofactor">
    <cofactor evidence="11">
        <name>Mg(2+)</name>
        <dbReference type="ChEBI" id="CHEBI:18420"/>
    </cofactor>
    <text evidence="11">Binds 2 divalent ions per subunit.</text>
</comment>
<dbReference type="Pfam" id="PF02773">
    <property type="entry name" value="S-AdoMet_synt_C"/>
    <property type="match status" value="1"/>
</dbReference>
<feature type="binding site" evidence="11">
    <location>
        <position position="256"/>
    </location>
    <ligand>
        <name>ATP</name>
        <dbReference type="ChEBI" id="CHEBI:30616"/>
        <note>ligand shared between two neighboring subunits</note>
    </ligand>
</feature>
<feature type="region of interest" description="Flexible loop" evidence="11">
    <location>
        <begin position="99"/>
        <end position="109"/>
    </location>
</feature>
<gene>
    <name evidence="11" type="primary">metK</name>
    <name evidence="17" type="ORF">HKX69_34145</name>
</gene>
<dbReference type="AlphaFoldDB" id="A0A6M4PUV0"/>